<evidence type="ECO:0000313" key="2">
    <source>
        <dbReference type="Proteomes" id="UP000703269"/>
    </source>
</evidence>
<accession>A0A9P3LGD4</accession>
<evidence type="ECO:0000313" key="1">
    <source>
        <dbReference type="EMBL" id="GJE94451.1"/>
    </source>
</evidence>
<proteinExistence type="predicted"/>
<dbReference type="AlphaFoldDB" id="A0A9P3LGD4"/>
<organism evidence="1 2">
    <name type="scientific">Phanerochaete sordida</name>
    <dbReference type="NCBI Taxonomy" id="48140"/>
    <lineage>
        <taxon>Eukaryota</taxon>
        <taxon>Fungi</taxon>
        <taxon>Dikarya</taxon>
        <taxon>Basidiomycota</taxon>
        <taxon>Agaricomycotina</taxon>
        <taxon>Agaricomycetes</taxon>
        <taxon>Polyporales</taxon>
        <taxon>Phanerochaetaceae</taxon>
        <taxon>Phanerochaete</taxon>
    </lineage>
</organism>
<keyword evidence="2" id="KW-1185">Reference proteome</keyword>
<dbReference type="Proteomes" id="UP000703269">
    <property type="component" value="Unassembled WGS sequence"/>
</dbReference>
<protein>
    <submittedName>
        <fullName evidence="1">Uncharacterized protein</fullName>
    </submittedName>
</protein>
<name>A0A9P3LGD4_9APHY</name>
<reference evidence="1 2" key="1">
    <citation type="submission" date="2021-08" db="EMBL/GenBank/DDBJ databases">
        <title>Draft Genome Sequence of Phanerochaete sordida strain YK-624.</title>
        <authorList>
            <person name="Mori T."/>
            <person name="Dohra H."/>
            <person name="Suzuki T."/>
            <person name="Kawagishi H."/>
            <person name="Hirai H."/>
        </authorList>
    </citation>
    <scope>NUCLEOTIDE SEQUENCE [LARGE SCALE GENOMIC DNA]</scope>
    <source>
        <strain evidence="1 2">YK-624</strain>
    </source>
</reference>
<dbReference type="EMBL" id="BPQB01000040">
    <property type="protein sequence ID" value="GJE94451.1"/>
    <property type="molecule type" value="Genomic_DNA"/>
</dbReference>
<gene>
    <name evidence="1" type="ORF">PsYK624_106210</name>
</gene>
<comment type="caution">
    <text evidence="1">The sequence shown here is derived from an EMBL/GenBank/DDBJ whole genome shotgun (WGS) entry which is preliminary data.</text>
</comment>
<sequence>MLASAGGVAYRAAPGTSYGFVFARIDSFRTLILFYVAEIAPGNLRLSLQDGVEGNQRAPEVQ</sequence>